<dbReference type="Proteomes" id="UP000759443">
    <property type="component" value="Unassembled WGS sequence"/>
</dbReference>
<evidence type="ECO:0000313" key="10">
    <source>
        <dbReference type="EMBL" id="MBP1848753.1"/>
    </source>
</evidence>
<dbReference type="GO" id="GO:0008120">
    <property type="term" value="F:ceramide glucosyltransferase activity"/>
    <property type="evidence" value="ECO:0007669"/>
    <property type="project" value="UniProtKB-EC"/>
</dbReference>
<dbReference type="EC" id="2.4.1.80" evidence="10"/>
<dbReference type="PANTHER" id="PTHR12726">
    <property type="entry name" value="CERAMIDE GLUCOSYLTRANSFERASE"/>
    <property type="match status" value="1"/>
</dbReference>
<dbReference type="InterPro" id="IPR029044">
    <property type="entry name" value="Nucleotide-diphossugar_trans"/>
</dbReference>
<keyword evidence="8 9" id="KW-0472">Membrane</keyword>
<dbReference type="Pfam" id="PF13506">
    <property type="entry name" value="Glyco_transf_21"/>
    <property type="match status" value="1"/>
</dbReference>
<dbReference type="SUPFAM" id="SSF53448">
    <property type="entry name" value="Nucleotide-diphospho-sugar transferases"/>
    <property type="match status" value="1"/>
</dbReference>
<accession>A0ABS4DSU2</accession>
<evidence type="ECO:0000256" key="8">
    <source>
        <dbReference type="ARBA" id="ARBA00023136"/>
    </source>
</evidence>
<proteinExistence type="predicted"/>
<evidence type="ECO:0000256" key="4">
    <source>
        <dbReference type="ARBA" id="ARBA00022676"/>
    </source>
</evidence>
<evidence type="ECO:0000256" key="5">
    <source>
        <dbReference type="ARBA" id="ARBA00022679"/>
    </source>
</evidence>
<dbReference type="InterPro" id="IPR025993">
    <property type="entry name" value="Ceramide_glucosylTrfase"/>
</dbReference>
<protein>
    <submittedName>
        <fullName evidence="10">Ceramide glucosyltransferase</fullName>
        <ecNumber evidence="10">2.4.1.80</ecNumber>
    </submittedName>
</protein>
<organism evidence="10 11">
    <name type="scientific">Rhizobium halophytocola</name>
    <dbReference type="NCBI Taxonomy" id="735519"/>
    <lineage>
        <taxon>Bacteria</taxon>
        <taxon>Pseudomonadati</taxon>
        <taxon>Pseudomonadota</taxon>
        <taxon>Alphaproteobacteria</taxon>
        <taxon>Hyphomicrobiales</taxon>
        <taxon>Rhizobiaceae</taxon>
        <taxon>Rhizobium/Agrobacterium group</taxon>
        <taxon>Rhizobium</taxon>
    </lineage>
</organism>
<evidence type="ECO:0000256" key="6">
    <source>
        <dbReference type="ARBA" id="ARBA00022692"/>
    </source>
</evidence>
<comment type="pathway">
    <text evidence="3">Sphingolipid metabolism.</text>
</comment>
<keyword evidence="6 9" id="KW-0812">Transmembrane</keyword>
<evidence type="ECO:0000256" key="3">
    <source>
        <dbReference type="ARBA" id="ARBA00004991"/>
    </source>
</evidence>
<sequence>MIGTLTTILLLAGGAQLAGIAIAIRRALRAEKTAEIEPTMPLPPVSILRPLCGLENHLEQTLRSTFLLDWPSGYEILFCVESDMDPAAAVARRLIERYPQQPAQLLVGQDPVSINPKLNNLVKGWHAARHGFVVMADSNVLMPADYLRQLFARWQEDRTGMVCSPPVGSAPDGFAAEIECAWLNSYQARWQLVADEIGLGFAQGKTMMLPRALLDRHGGIARLADEVAEDAAATKIVRGDGLSVRLVTRPFAQPLGAREWLSVWRRQLRWARLRRASFPLFFLPELFVGGALPLIAAFLLAMTGSWPPLSAVGYAGLWYGAELVLIASYGWPLSWRTPAALILRDLALPALWISAWFGNGFEWRGNRMTVREPANAPLSATAAAARQPESLAS</sequence>
<comment type="pathway">
    <text evidence="2">Lipid metabolism; sphingolipid metabolism.</text>
</comment>
<gene>
    <name evidence="10" type="ORF">J2Z17_000170</name>
</gene>
<dbReference type="EMBL" id="JAGGJU010000001">
    <property type="protein sequence ID" value="MBP1848753.1"/>
    <property type="molecule type" value="Genomic_DNA"/>
</dbReference>
<dbReference type="PANTHER" id="PTHR12726:SF0">
    <property type="entry name" value="CERAMIDE GLUCOSYLTRANSFERASE"/>
    <property type="match status" value="1"/>
</dbReference>
<comment type="subcellular location">
    <subcellularLocation>
        <location evidence="1">Membrane</location>
        <topology evidence="1">Multi-pass membrane protein</topology>
    </subcellularLocation>
</comment>
<evidence type="ECO:0000313" key="11">
    <source>
        <dbReference type="Proteomes" id="UP000759443"/>
    </source>
</evidence>
<feature type="transmembrane region" description="Helical" evidence="9">
    <location>
        <begin position="312"/>
        <end position="331"/>
    </location>
</feature>
<evidence type="ECO:0000256" key="9">
    <source>
        <dbReference type="SAM" id="Phobius"/>
    </source>
</evidence>
<name>A0ABS4DSU2_9HYPH</name>
<keyword evidence="4 10" id="KW-0328">Glycosyltransferase</keyword>
<dbReference type="Gene3D" id="3.90.550.10">
    <property type="entry name" value="Spore Coat Polysaccharide Biosynthesis Protein SpsA, Chain A"/>
    <property type="match status" value="1"/>
</dbReference>
<evidence type="ECO:0000256" key="2">
    <source>
        <dbReference type="ARBA" id="ARBA00004760"/>
    </source>
</evidence>
<keyword evidence="5 10" id="KW-0808">Transferase</keyword>
<evidence type="ECO:0000256" key="1">
    <source>
        <dbReference type="ARBA" id="ARBA00004141"/>
    </source>
</evidence>
<feature type="transmembrane region" description="Helical" evidence="9">
    <location>
        <begin position="278"/>
        <end position="300"/>
    </location>
</feature>
<keyword evidence="11" id="KW-1185">Reference proteome</keyword>
<evidence type="ECO:0000256" key="7">
    <source>
        <dbReference type="ARBA" id="ARBA00022989"/>
    </source>
</evidence>
<keyword evidence="7 9" id="KW-1133">Transmembrane helix</keyword>
<dbReference type="RefSeq" id="WP_209941340.1">
    <property type="nucleotide sequence ID" value="NZ_JAGGJU010000001.1"/>
</dbReference>
<comment type="caution">
    <text evidence="10">The sequence shown here is derived from an EMBL/GenBank/DDBJ whole genome shotgun (WGS) entry which is preliminary data.</text>
</comment>
<reference evidence="10 11" key="1">
    <citation type="submission" date="2021-03" db="EMBL/GenBank/DDBJ databases">
        <title>Genomic Encyclopedia of Type Strains, Phase IV (KMG-IV): sequencing the most valuable type-strain genomes for metagenomic binning, comparative biology and taxonomic classification.</title>
        <authorList>
            <person name="Goeker M."/>
        </authorList>
    </citation>
    <scope>NUCLEOTIDE SEQUENCE [LARGE SCALE GENOMIC DNA]</scope>
    <source>
        <strain evidence="10 11">DSM 21600</strain>
    </source>
</reference>